<protein>
    <submittedName>
        <fullName evidence="1">Uncharacterized protein</fullName>
    </submittedName>
</protein>
<evidence type="ECO:0000313" key="1">
    <source>
        <dbReference type="EMBL" id="KIL79841.1"/>
    </source>
</evidence>
<proteinExistence type="predicted"/>
<evidence type="ECO:0000313" key="2">
    <source>
        <dbReference type="Proteomes" id="UP000031982"/>
    </source>
</evidence>
<accession>A0ABR5AYP4</accession>
<dbReference type="RefSeq" id="WP_041097020.1">
    <property type="nucleotide sequence ID" value="NZ_JARTHD010000004.1"/>
</dbReference>
<reference evidence="1 2" key="1">
    <citation type="submission" date="2015-01" db="EMBL/GenBank/DDBJ databases">
        <title>Genome Assembly of Bacillus badius MTCC 1458.</title>
        <authorList>
            <person name="Verma A."/>
            <person name="Khatri I."/>
            <person name="Mual P."/>
            <person name="Subramanian S."/>
            <person name="Krishnamurthi S."/>
        </authorList>
    </citation>
    <scope>NUCLEOTIDE SEQUENCE [LARGE SCALE GENOMIC DNA]</scope>
    <source>
        <strain evidence="1 2">MTCC 1458</strain>
    </source>
</reference>
<organism evidence="1 2">
    <name type="scientific">Bacillus badius</name>
    <dbReference type="NCBI Taxonomy" id="1455"/>
    <lineage>
        <taxon>Bacteria</taxon>
        <taxon>Bacillati</taxon>
        <taxon>Bacillota</taxon>
        <taxon>Bacilli</taxon>
        <taxon>Bacillales</taxon>
        <taxon>Bacillaceae</taxon>
        <taxon>Pseudobacillus</taxon>
    </lineage>
</organism>
<keyword evidence="2" id="KW-1185">Reference proteome</keyword>
<dbReference type="EMBL" id="JXLP01000002">
    <property type="protein sequence ID" value="KIL79841.1"/>
    <property type="molecule type" value="Genomic_DNA"/>
</dbReference>
<dbReference type="Proteomes" id="UP000031982">
    <property type="component" value="Unassembled WGS sequence"/>
</dbReference>
<comment type="caution">
    <text evidence="1">The sequence shown here is derived from an EMBL/GenBank/DDBJ whole genome shotgun (WGS) entry which is preliminary data.</text>
</comment>
<sequence>MKDYLKRFMIALLMALCVSLLMIGGGLAQSKSEKKQSLAERSYLQEMTEALHTGKAVSQQSF</sequence>
<name>A0ABR5AYP4_BACBA</name>
<gene>
    <name evidence="1" type="ORF">SD77_2295</name>
</gene>